<protein>
    <submittedName>
        <fullName evidence="1">Uncharacterized protein</fullName>
    </submittedName>
</protein>
<reference evidence="1 2" key="1">
    <citation type="journal article" date="2015" name="Nature">
        <title>rRNA introns, odd ribosomes, and small enigmatic genomes across a large radiation of phyla.</title>
        <authorList>
            <person name="Brown C.T."/>
            <person name="Hug L.A."/>
            <person name="Thomas B.C."/>
            <person name="Sharon I."/>
            <person name="Castelle C.J."/>
            <person name="Singh A."/>
            <person name="Wilkins M.J."/>
            <person name="Williams K.H."/>
            <person name="Banfield J.F."/>
        </authorList>
    </citation>
    <scope>NUCLEOTIDE SEQUENCE [LARGE SCALE GENOMIC DNA]</scope>
</reference>
<dbReference type="AlphaFoldDB" id="A0A0G0LQM5"/>
<sequence length="140" mass="16233">MNLEQALDEVLGYIDDNIENHKNTLESTQKFRKELNWEKKLDSISKTSFFGQFRIKRLNKRIRDIESSIKIAVGGIDYWENAKNKVKQKNLVYTLELIDGPIMSQLNTLVYGSPSHYAPDWAVDYLNAIQKARIVINSNL</sequence>
<comment type="caution">
    <text evidence="1">The sequence shown here is derived from an EMBL/GenBank/DDBJ whole genome shotgun (WGS) entry which is preliminary data.</text>
</comment>
<name>A0A0G0LQM5_UNCC2</name>
<evidence type="ECO:0000313" key="1">
    <source>
        <dbReference type="EMBL" id="KKQ94178.1"/>
    </source>
</evidence>
<dbReference type="Proteomes" id="UP000034207">
    <property type="component" value="Unassembled WGS sequence"/>
</dbReference>
<dbReference type="EMBL" id="LBVV01000012">
    <property type="protein sequence ID" value="KKQ94178.1"/>
    <property type="molecule type" value="Genomic_DNA"/>
</dbReference>
<accession>A0A0G0LQM5</accession>
<proteinExistence type="predicted"/>
<gene>
    <name evidence="1" type="ORF">UT18_C0012G0030</name>
</gene>
<organism evidence="1 2">
    <name type="scientific">candidate division CPR2 bacterium GW2011_GWC2_39_10</name>
    <dbReference type="NCBI Taxonomy" id="1618345"/>
    <lineage>
        <taxon>Bacteria</taxon>
        <taxon>Bacteria division CPR2</taxon>
    </lineage>
</organism>
<evidence type="ECO:0000313" key="2">
    <source>
        <dbReference type="Proteomes" id="UP000034207"/>
    </source>
</evidence>